<organism evidence="1 2">
    <name type="scientific">Mucilaginibacter xinganensis</name>
    <dbReference type="NCBI Taxonomy" id="1234841"/>
    <lineage>
        <taxon>Bacteria</taxon>
        <taxon>Pseudomonadati</taxon>
        <taxon>Bacteroidota</taxon>
        <taxon>Sphingobacteriia</taxon>
        <taxon>Sphingobacteriales</taxon>
        <taxon>Sphingobacteriaceae</taxon>
        <taxon>Mucilaginibacter</taxon>
    </lineage>
</organism>
<proteinExistence type="predicted"/>
<sequence>MYKIKKDSQWQSFNFLSGCYTLLFQSFFSREQWYNDNS</sequence>
<dbReference type="AlphaFoldDB" id="A0A223NSZ8"/>
<evidence type="ECO:0000313" key="2">
    <source>
        <dbReference type="Proteomes" id="UP000215002"/>
    </source>
</evidence>
<dbReference type="Proteomes" id="UP000215002">
    <property type="component" value="Chromosome"/>
</dbReference>
<dbReference type="PROSITE" id="PS51257">
    <property type="entry name" value="PROKAR_LIPOPROTEIN"/>
    <property type="match status" value="1"/>
</dbReference>
<protein>
    <submittedName>
        <fullName evidence="1">Uncharacterized protein</fullName>
    </submittedName>
</protein>
<reference evidence="1 2" key="1">
    <citation type="submission" date="2017-08" db="EMBL/GenBank/DDBJ databases">
        <title>Complete genome sequence of Mucilaginibacter sp. strain BJC16-A31.</title>
        <authorList>
            <consortium name="Henan University of Science and Technology"/>
            <person name="You X."/>
        </authorList>
    </citation>
    <scope>NUCLEOTIDE SEQUENCE [LARGE SCALE GENOMIC DNA]</scope>
    <source>
        <strain evidence="1 2">BJC16-A31</strain>
    </source>
</reference>
<evidence type="ECO:0000313" key="1">
    <source>
        <dbReference type="EMBL" id="ASU33012.1"/>
    </source>
</evidence>
<keyword evidence="2" id="KW-1185">Reference proteome</keyword>
<gene>
    <name evidence="1" type="ORF">MuYL_1112</name>
</gene>
<dbReference type="KEGG" id="muc:MuYL_1112"/>
<dbReference type="EMBL" id="CP022743">
    <property type="protein sequence ID" value="ASU33012.1"/>
    <property type="molecule type" value="Genomic_DNA"/>
</dbReference>
<accession>A0A223NSZ8</accession>
<name>A0A223NSZ8_9SPHI</name>